<dbReference type="SMART" id="SM01040">
    <property type="entry name" value="Bro-N"/>
    <property type="match status" value="2"/>
</dbReference>
<feature type="domain" description="Bro-N" evidence="1">
    <location>
        <begin position="31"/>
        <end position="135"/>
    </location>
</feature>
<dbReference type="PANTHER" id="PTHR36180">
    <property type="entry name" value="DNA-BINDING PROTEIN-RELATED-RELATED"/>
    <property type="match status" value="1"/>
</dbReference>
<dbReference type="RefSeq" id="WP_161254594.1">
    <property type="nucleotide sequence ID" value="NZ_WXEY01000002.1"/>
</dbReference>
<dbReference type="AlphaFoldDB" id="A0A845L6Z3"/>
<dbReference type="PROSITE" id="PS51750">
    <property type="entry name" value="BRO_N"/>
    <property type="match status" value="2"/>
</dbReference>
<feature type="domain" description="Bro-N" evidence="1">
    <location>
        <begin position="149"/>
        <end position="264"/>
    </location>
</feature>
<dbReference type="EMBL" id="WXEY01000002">
    <property type="protein sequence ID" value="MZP28671.1"/>
    <property type="molecule type" value="Genomic_DNA"/>
</dbReference>
<dbReference type="PANTHER" id="PTHR36180:SF2">
    <property type="entry name" value="BRO FAMILY PROTEIN"/>
    <property type="match status" value="1"/>
</dbReference>
<gene>
    <name evidence="2" type="ORF">GTO91_02920</name>
</gene>
<name>A0A845L6Z3_9FIRM</name>
<accession>A0A845L6Z3</accession>
<evidence type="ECO:0000313" key="2">
    <source>
        <dbReference type="EMBL" id="MZP28671.1"/>
    </source>
</evidence>
<dbReference type="InterPro" id="IPR003497">
    <property type="entry name" value="BRO_N_domain"/>
</dbReference>
<organism evidence="2 3">
    <name type="scientific">Heliomicrobium undosum</name>
    <dbReference type="NCBI Taxonomy" id="121734"/>
    <lineage>
        <taxon>Bacteria</taxon>
        <taxon>Bacillati</taxon>
        <taxon>Bacillota</taxon>
        <taxon>Clostridia</taxon>
        <taxon>Eubacteriales</taxon>
        <taxon>Heliobacteriaceae</taxon>
        <taxon>Heliomicrobium</taxon>
    </lineage>
</organism>
<evidence type="ECO:0000259" key="1">
    <source>
        <dbReference type="PROSITE" id="PS51750"/>
    </source>
</evidence>
<dbReference type="Proteomes" id="UP000463470">
    <property type="component" value="Unassembled WGS sequence"/>
</dbReference>
<comment type="caution">
    <text evidence="2">The sequence shown here is derived from an EMBL/GenBank/DDBJ whole genome shotgun (WGS) entry which is preliminary data.</text>
</comment>
<proteinExistence type="predicted"/>
<evidence type="ECO:0000313" key="3">
    <source>
        <dbReference type="Proteomes" id="UP000463470"/>
    </source>
</evidence>
<dbReference type="Pfam" id="PF02498">
    <property type="entry name" value="Bro-N"/>
    <property type="match status" value="2"/>
</dbReference>
<reference evidence="2 3" key="1">
    <citation type="submission" date="2020-01" db="EMBL/GenBank/DDBJ databases">
        <title>Whole-genome sequence of Heliobacterium undosum DSM 13378.</title>
        <authorList>
            <person name="Kyndt J.A."/>
            <person name="Meyer T.E."/>
        </authorList>
    </citation>
    <scope>NUCLEOTIDE SEQUENCE [LARGE SCALE GENOMIC DNA]</scope>
    <source>
        <strain evidence="2 3">DSM 13378</strain>
    </source>
</reference>
<dbReference type="OrthoDB" id="9812611at2"/>
<sequence>MKTSQVIEKYERPVLNTIANINPEKGTVANPTRLPQIIDFEGTEIRTAVIDNTLWFVAKDICAAIGIGNPSANLMRLERNDRKLHPVETSGGTQNMLMINESGLYQLFLTCRKPNAKQIKKRIIRQVASHLHQSNLDNSETETSNNERMLSVQSQNVHVFDFEGHSVRTALIEETIWWVAKDVCDVLEIGNPTKALYRLDEDEKMTLMERETLLTISKEPMITQLTLVNEPGLYSLIIGSRKPQARLFRRWVTHEVIPSIRKTGQYAISEGTPSNEKIDKLAETITQAMGSITEIVSLSIKNSADMMTATMDTTNTAMNAIHQLIKTLEPVLTNAIKPAQTSPSIDDHNLAARIKELRETTPNHKLRSYVHQMASWSAKPAVHYGRMYAMLAKATGFDALEAFKQQHGRKVNKITLVQEAGLLPEAVAIMETVIQNAA</sequence>
<protein>
    <recommendedName>
        <fullName evidence="1">Bro-N domain-containing protein</fullName>
    </recommendedName>
</protein>
<keyword evidence="3" id="KW-1185">Reference proteome</keyword>